<dbReference type="GeneID" id="18934180"/>
<dbReference type="Pfam" id="PF18802">
    <property type="entry name" value="CxC1"/>
    <property type="match status" value="1"/>
</dbReference>
<sequence>MPKFTGVHQPFNPNKPYWCKDNPKTDLQKRYFEKMANAVKGCKKRQQGTLNNNRQDQNPDEGPQRFEEMLPDGFDHNDLDPGPDFIEEIHQARLEDERRERALALERASQEMFAAYIRCYLKTSEWGDLLTWDCDHKPLCTCHPNQRRERNVDLVDILTRRKALIQFCSCQFNNQTRLIYMGYIGGSPKYPQTAFSIRLLQFYHIIWKFCSTRLGPFARALDEFLDAWNPLILTKNEEPRRWQTPLYYAIDAYRQMVAILRKTALGALAPPWKTPNIL</sequence>
<accession>F4RLR1</accession>
<dbReference type="InterPro" id="IPR041320">
    <property type="entry name" value="CxC1"/>
</dbReference>
<dbReference type="PANTHER" id="PTHR33096">
    <property type="entry name" value="CXC2 DOMAIN-CONTAINING PROTEIN"/>
    <property type="match status" value="1"/>
</dbReference>
<feature type="region of interest" description="Disordered" evidence="1">
    <location>
        <begin position="1"/>
        <end position="20"/>
    </location>
</feature>
<evidence type="ECO:0000313" key="4">
    <source>
        <dbReference type="Proteomes" id="UP000001072"/>
    </source>
</evidence>
<gene>
    <name evidence="3" type="ORF">MELLADRAFT_86417</name>
</gene>
<dbReference type="VEuPathDB" id="FungiDB:MELLADRAFT_86417"/>
<dbReference type="PANTHER" id="PTHR33096:SF1">
    <property type="entry name" value="CXC1-LIKE CYSTEINE CLUSTER ASSOCIATED WITH KDZ TRANSPOSASES DOMAIN-CONTAINING PROTEIN"/>
    <property type="match status" value="1"/>
</dbReference>
<dbReference type="KEGG" id="mlr:MELLADRAFT_86417"/>
<keyword evidence="4" id="KW-1185">Reference proteome</keyword>
<organism evidence="4">
    <name type="scientific">Melampsora larici-populina (strain 98AG31 / pathotype 3-4-7)</name>
    <name type="common">Poplar leaf rust fungus</name>
    <dbReference type="NCBI Taxonomy" id="747676"/>
    <lineage>
        <taxon>Eukaryota</taxon>
        <taxon>Fungi</taxon>
        <taxon>Dikarya</taxon>
        <taxon>Basidiomycota</taxon>
        <taxon>Pucciniomycotina</taxon>
        <taxon>Pucciniomycetes</taxon>
        <taxon>Pucciniales</taxon>
        <taxon>Melampsoraceae</taxon>
        <taxon>Melampsora</taxon>
    </lineage>
</organism>
<reference evidence="4" key="1">
    <citation type="journal article" date="2011" name="Proc. Natl. Acad. Sci. U.S.A.">
        <title>Obligate biotrophy features unraveled by the genomic analysis of rust fungi.</title>
        <authorList>
            <person name="Duplessis S."/>
            <person name="Cuomo C.A."/>
            <person name="Lin Y.-C."/>
            <person name="Aerts A."/>
            <person name="Tisserant E."/>
            <person name="Veneault-Fourrey C."/>
            <person name="Joly D.L."/>
            <person name="Hacquard S."/>
            <person name="Amselem J."/>
            <person name="Cantarel B.L."/>
            <person name="Chiu R."/>
            <person name="Coutinho P.M."/>
            <person name="Feau N."/>
            <person name="Field M."/>
            <person name="Frey P."/>
            <person name="Gelhaye E."/>
            <person name="Goldberg J."/>
            <person name="Grabherr M.G."/>
            <person name="Kodira C.D."/>
            <person name="Kohler A."/>
            <person name="Kuees U."/>
            <person name="Lindquist E.A."/>
            <person name="Lucas S.M."/>
            <person name="Mago R."/>
            <person name="Mauceli E."/>
            <person name="Morin E."/>
            <person name="Murat C."/>
            <person name="Pangilinan J.L."/>
            <person name="Park R."/>
            <person name="Pearson M."/>
            <person name="Quesneville H."/>
            <person name="Rouhier N."/>
            <person name="Sakthikumar S."/>
            <person name="Salamov A.A."/>
            <person name="Schmutz J."/>
            <person name="Selles B."/>
            <person name="Shapiro H."/>
            <person name="Tanguay P."/>
            <person name="Tuskan G.A."/>
            <person name="Henrissat B."/>
            <person name="Van de Peer Y."/>
            <person name="Rouze P."/>
            <person name="Ellis J.G."/>
            <person name="Dodds P.N."/>
            <person name="Schein J.E."/>
            <person name="Zhong S."/>
            <person name="Hamelin R.C."/>
            <person name="Grigoriev I.V."/>
            <person name="Szabo L.J."/>
            <person name="Martin F."/>
        </authorList>
    </citation>
    <scope>NUCLEOTIDE SEQUENCE [LARGE SCALE GENOMIC DNA]</scope>
    <source>
        <strain evidence="4">98AG31 / pathotype 3-4-7</strain>
    </source>
</reference>
<dbReference type="InParanoid" id="F4RLR1"/>
<dbReference type="HOGENOM" id="CLU_011407_1_0_1"/>
<name>F4RLR1_MELLP</name>
<dbReference type="OrthoDB" id="2647060at2759"/>
<feature type="region of interest" description="Disordered" evidence="1">
    <location>
        <begin position="42"/>
        <end position="64"/>
    </location>
</feature>
<feature type="domain" description="CxC1-like cysteine cluster associated with KDZ transposases" evidence="2">
    <location>
        <begin position="137"/>
        <end position="226"/>
    </location>
</feature>
<dbReference type="AlphaFoldDB" id="F4RLR1"/>
<evidence type="ECO:0000256" key="1">
    <source>
        <dbReference type="SAM" id="MobiDB-lite"/>
    </source>
</evidence>
<dbReference type="Proteomes" id="UP000001072">
    <property type="component" value="Unassembled WGS sequence"/>
</dbReference>
<feature type="compositionally biased region" description="Polar residues" evidence="1">
    <location>
        <begin position="47"/>
        <end position="56"/>
    </location>
</feature>
<protein>
    <recommendedName>
        <fullName evidence="2">CxC1-like cysteine cluster associated with KDZ transposases domain-containing protein</fullName>
    </recommendedName>
</protein>
<dbReference type="RefSeq" id="XP_007410022.1">
    <property type="nucleotide sequence ID" value="XM_007409960.1"/>
</dbReference>
<proteinExistence type="predicted"/>
<evidence type="ECO:0000313" key="3">
    <source>
        <dbReference type="EMBL" id="EGG06582.1"/>
    </source>
</evidence>
<evidence type="ECO:0000259" key="2">
    <source>
        <dbReference type="Pfam" id="PF18802"/>
    </source>
</evidence>
<dbReference type="EMBL" id="GL883107">
    <property type="protein sequence ID" value="EGG06582.1"/>
    <property type="molecule type" value="Genomic_DNA"/>
</dbReference>